<protein>
    <submittedName>
        <fullName evidence="1">Uncharacterized protein</fullName>
    </submittedName>
</protein>
<accession>A0A8D8ZBP4</accession>
<dbReference type="AlphaFoldDB" id="A0A8D8ZBP4"/>
<proteinExistence type="predicted"/>
<reference evidence="1" key="1">
    <citation type="submission" date="2021-05" db="EMBL/GenBank/DDBJ databases">
        <authorList>
            <person name="Alioto T."/>
            <person name="Alioto T."/>
            <person name="Gomez Garrido J."/>
        </authorList>
    </citation>
    <scope>NUCLEOTIDE SEQUENCE</scope>
</reference>
<dbReference type="EMBL" id="HBUF01469690">
    <property type="protein sequence ID" value="CAG6744560.1"/>
    <property type="molecule type" value="Transcribed_RNA"/>
</dbReference>
<sequence>MFILNNGKTRQHDDDIIIKFINVVFDGDENKHMMADHVNKVSIYIPIQSTLSTTAGLSSSNQEKFAQRAKDARNARVSFKVGKLVKDTQGNIQHVCVPLINDLENAFTQGKEFRSKKGSLRIKNTLFSEFQGTYFSCWNLYVSPLYGIPW</sequence>
<name>A0A8D8ZBP4_9HEMI</name>
<organism evidence="1">
    <name type="scientific">Cacopsylla melanoneura</name>
    <dbReference type="NCBI Taxonomy" id="428564"/>
    <lineage>
        <taxon>Eukaryota</taxon>
        <taxon>Metazoa</taxon>
        <taxon>Ecdysozoa</taxon>
        <taxon>Arthropoda</taxon>
        <taxon>Hexapoda</taxon>
        <taxon>Insecta</taxon>
        <taxon>Pterygota</taxon>
        <taxon>Neoptera</taxon>
        <taxon>Paraneoptera</taxon>
        <taxon>Hemiptera</taxon>
        <taxon>Sternorrhyncha</taxon>
        <taxon>Psylloidea</taxon>
        <taxon>Psyllidae</taxon>
        <taxon>Psyllinae</taxon>
        <taxon>Cacopsylla</taxon>
    </lineage>
</organism>
<evidence type="ECO:0000313" key="1">
    <source>
        <dbReference type="EMBL" id="CAG6744560.1"/>
    </source>
</evidence>